<dbReference type="InterPro" id="IPR017146">
    <property type="entry name" value="Lanti_2_LanM"/>
</dbReference>
<feature type="domain" description="Lantibiotic biosynthesis protein dehydration" evidence="2">
    <location>
        <begin position="174"/>
        <end position="562"/>
    </location>
</feature>
<evidence type="ECO:0000259" key="2">
    <source>
        <dbReference type="Pfam" id="PF13575"/>
    </source>
</evidence>
<dbReference type="InterPro" id="IPR025410">
    <property type="entry name" value="Lant_dehyd"/>
</dbReference>
<name>A0A502ECE0_9MYCO</name>
<reference evidence="3 4" key="1">
    <citation type="journal article" date="2019" name="Environ. Microbiol.">
        <title>Species interactions and distinct microbial communities in high Arctic permafrost affected cryosols are associated with the CH4 and CO2 gas fluxes.</title>
        <authorList>
            <person name="Altshuler I."/>
            <person name="Hamel J."/>
            <person name="Turney S."/>
            <person name="Magnuson E."/>
            <person name="Levesque R."/>
            <person name="Greer C."/>
            <person name="Whyte L.G."/>
        </authorList>
    </citation>
    <scope>NUCLEOTIDE SEQUENCE [LARGE SCALE GENOMIC DNA]</scope>
    <source>
        <strain evidence="3 4">S5.20</strain>
    </source>
</reference>
<dbReference type="EMBL" id="RCZG01000003">
    <property type="protein sequence ID" value="TPG34994.1"/>
    <property type="molecule type" value="Genomic_DNA"/>
</dbReference>
<dbReference type="InterPro" id="IPR007822">
    <property type="entry name" value="LANC-like"/>
</dbReference>
<protein>
    <submittedName>
        <fullName evidence="3">Type 2 lantipeptide synthetase LanM</fullName>
    </submittedName>
</protein>
<evidence type="ECO:0000313" key="4">
    <source>
        <dbReference type="Proteomes" id="UP000320095"/>
    </source>
</evidence>
<dbReference type="PRINTS" id="PR01950">
    <property type="entry name" value="LANCSUPER"/>
</dbReference>
<dbReference type="GO" id="GO:0046872">
    <property type="term" value="F:metal ion binding"/>
    <property type="evidence" value="ECO:0007669"/>
    <property type="project" value="UniProtKB-KW"/>
</dbReference>
<gene>
    <name evidence="3" type="primary">lanM</name>
    <name evidence="3" type="ORF">EAH80_09315</name>
</gene>
<dbReference type="Pfam" id="PF05147">
    <property type="entry name" value="LANC_like"/>
    <property type="match status" value="1"/>
</dbReference>
<dbReference type="Pfam" id="PF13575">
    <property type="entry name" value="DUF4135"/>
    <property type="match status" value="1"/>
</dbReference>
<dbReference type="GO" id="GO:0005975">
    <property type="term" value="P:carbohydrate metabolic process"/>
    <property type="evidence" value="ECO:0007669"/>
    <property type="project" value="InterPro"/>
</dbReference>
<feature type="binding site" evidence="1">
    <location>
        <position position="898"/>
    </location>
    <ligand>
        <name>Zn(2+)</name>
        <dbReference type="ChEBI" id="CHEBI:29105"/>
    </ligand>
</feature>
<dbReference type="SUPFAM" id="SSF158745">
    <property type="entry name" value="LanC-like"/>
    <property type="match status" value="1"/>
</dbReference>
<evidence type="ECO:0000313" key="3">
    <source>
        <dbReference type="EMBL" id="TPG34994.1"/>
    </source>
</evidence>
<dbReference type="CDD" id="cd04792">
    <property type="entry name" value="LanM-like"/>
    <property type="match status" value="1"/>
</dbReference>
<keyword evidence="4" id="KW-1185">Reference proteome</keyword>
<keyword evidence="1" id="KW-0479">Metal-binding</keyword>
<organism evidence="3 4">
    <name type="scientific">Mycolicibacterium hodleri</name>
    <dbReference type="NCBI Taxonomy" id="49897"/>
    <lineage>
        <taxon>Bacteria</taxon>
        <taxon>Bacillati</taxon>
        <taxon>Actinomycetota</taxon>
        <taxon>Actinomycetes</taxon>
        <taxon>Mycobacteriales</taxon>
        <taxon>Mycobacteriaceae</taxon>
        <taxon>Mycolicibacterium</taxon>
    </lineage>
</organism>
<dbReference type="Proteomes" id="UP000320095">
    <property type="component" value="Unassembled WGS sequence"/>
</dbReference>
<dbReference type="PRINTS" id="PR01955">
    <property type="entry name" value="LANCFRANKIA"/>
</dbReference>
<comment type="caution">
    <text evidence="3">The sequence shown here is derived from an EMBL/GenBank/DDBJ whole genome shotgun (WGS) entry which is preliminary data.</text>
</comment>
<evidence type="ECO:0000256" key="1">
    <source>
        <dbReference type="PIRSR" id="PIRSR607822-1"/>
    </source>
</evidence>
<proteinExistence type="predicted"/>
<dbReference type="Gene3D" id="1.50.10.10">
    <property type="match status" value="1"/>
</dbReference>
<dbReference type="PIRSF" id="PIRSF037228">
    <property type="entry name" value="Lant_mod_RumM"/>
    <property type="match status" value="1"/>
</dbReference>
<dbReference type="NCBIfam" id="TIGR03897">
    <property type="entry name" value="lanti_2_LanM"/>
    <property type="match status" value="1"/>
</dbReference>
<sequence>MRPRRVHPIGGRRADPDLRGVGKQLRHRQRNVLLHLHVDLHRRRSVGTVSDFAAVAAWLRAADPIDAHVASDAGPRASFAELWERIATPAVAELRGGCGDYPDSVWKDLGDDLIARLADVGEPVLWYLFNLRRTPGDVVAALLSEDPVRPRGVYCGWLEEIRADGMAAVVATHPHLEEHLGAALQAWRTVTRDLLARIGRDDAAVRKAFGLSENAALSGVQQGLADPHPGGRTVAVLTYTAGGDDDRTVSETRLVYKTKDLRIDAAFGEILARFPAPTVGDPPLRAAAVLVRDGYGYMEWIEHRVCASDVELAAFYRNAGRLTAVLYLLCCNDCHHANLIASGDQLVMVDGETLLEGIPAVSSDAGVTTPSDLQRRIDSSVLGLGMLPQWHVAGAERAIRDMSALGIEAPATAQRPVSGWIALNTDGMISGEVVKDARAATSLPVGVGSANRLADFVDEFCEGVAGQLRAIHAVRDEWLSVDGPLPLFRGVIRRFVRRPTWVYLWLRGRLLEPAALASARVRTAVLDELGDVGPEGRRDPIAELLTAAERAQLADLHVPYFAHVTDGLAVETPEGSVAEGFYQVSGYDYMLRRFEELDVSTIALQLRLIRGVVAAKHTTSHVAAGRTPVGKGTHAASVEPLAVARSVARKLLECAITDPDGSVEWLGVHVTKNIDLTNYGAVGPGLYSGRCGIALFLHRFGTVHEGTDAERYRSMALAAVADLTVPPADGLRWWRDQPLGCAGAGGILLALRSIPTLAPDLLDRYLAGLTPTRLLSDPHLDVIFGVAGLIGPLLGIGTPAAMSLARVAGDRLVDCQQPSGGWLTDSTDHVPLTGFSHGASGIAAALAALHTRTGDHGYLAAARLGVTYERDQFDTDAHNWPDHRGRPTTVPRFMNSWCHGAPGIALSRLILMNSPLWDAAMRAELVQALLTTSQVAPPYDSLCCGRLGRAAILRMAARWLGDARWLEAAERLEHQTLAGRIGSPDYSVTELPGLMQGAAGVGLALIDREPLALLPGVLSAGLTDVFG</sequence>
<keyword evidence="1" id="KW-0862">Zinc</keyword>
<dbReference type="GO" id="GO:0031179">
    <property type="term" value="P:peptide modification"/>
    <property type="evidence" value="ECO:0007669"/>
    <property type="project" value="InterPro"/>
</dbReference>
<feature type="binding site" evidence="1">
    <location>
        <position position="943"/>
    </location>
    <ligand>
        <name>Zn(2+)</name>
        <dbReference type="ChEBI" id="CHEBI:29105"/>
    </ligand>
</feature>
<dbReference type="SMART" id="SM01260">
    <property type="entry name" value="LANC_like"/>
    <property type="match status" value="1"/>
</dbReference>
<dbReference type="InterPro" id="IPR012341">
    <property type="entry name" value="6hp_glycosidase-like_sf"/>
</dbReference>
<accession>A0A502ECE0</accession>
<dbReference type="AlphaFoldDB" id="A0A502ECE0"/>